<proteinExistence type="predicted"/>
<dbReference type="Proteomes" id="UP000479000">
    <property type="component" value="Unassembled WGS sequence"/>
</dbReference>
<organism evidence="1 2">
    <name type="scientific">Nesidiocoris tenuis</name>
    <dbReference type="NCBI Taxonomy" id="355587"/>
    <lineage>
        <taxon>Eukaryota</taxon>
        <taxon>Metazoa</taxon>
        <taxon>Ecdysozoa</taxon>
        <taxon>Arthropoda</taxon>
        <taxon>Hexapoda</taxon>
        <taxon>Insecta</taxon>
        <taxon>Pterygota</taxon>
        <taxon>Neoptera</taxon>
        <taxon>Paraneoptera</taxon>
        <taxon>Hemiptera</taxon>
        <taxon>Heteroptera</taxon>
        <taxon>Panheteroptera</taxon>
        <taxon>Cimicomorpha</taxon>
        <taxon>Miridae</taxon>
        <taxon>Dicyphina</taxon>
        <taxon>Nesidiocoris</taxon>
    </lineage>
</organism>
<keyword evidence="2" id="KW-1185">Reference proteome</keyword>
<accession>A0A6H5G316</accession>
<sequence>MTRVNTDTLDTLIREHDWSLVLGTEDPNTAAENLVGALKSLIDEATTRIR</sequence>
<reference evidence="1 2" key="1">
    <citation type="submission" date="2020-02" db="EMBL/GenBank/DDBJ databases">
        <authorList>
            <person name="Ferguson B K."/>
        </authorList>
    </citation>
    <scope>NUCLEOTIDE SEQUENCE [LARGE SCALE GENOMIC DNA]</scope>
</reference>
<dbReference type="EMBL" id="CADCXU010004244">
    <property type="protein sequence ID" value="CAA9995999.1"/>
    <property type="molecule type" value="Genomic_DNA"/>
</dbReference>
<evidence type="ECO:0000313" key="2">
    <source>
        <dbReference type="Proteomes" id="UP000479000"/>
    </source>
</evidence>
<protein>
    <submittedName>
        <fullName evidence="1">Uncharacterized protein</fullName>
    </submittedName>
</protein>
<evidence type="ECO:0000313" key="1">
    <source>
        <dbReference type="EMBL" id="CAA9995999.1"/>
    </source>
</evidence>
<feature type="non-terminal residue" evidence="1">
    <location>
        <position position="50"/>
    </location>
</feature>
<name>A0A6H5G316_9HEMI</name>
<gene>
    <name evidence="1" type="ORF">NTEN_LOCUS2658</name>
</gene>
<dbReference type="AlphaFoldDB" id="A0A6H5G316"/>